<dbReference type="PANTHER" id="PTHR28580">
    <property type="entry name" value="GENERAL TRANSCRIPTION FACTOR IIH SUBUNIT 5"/>
    <property type="match status" value="1"/>
</dbReference>
<keyword evidence="6 8" id="KW-0234">DNA repair</keyword>
<organism evidence="9 10">
    <name type="scientific">Polyrhizophydium stewartii</name>
    <dbReference type="NCBI Taxonomy" id="2732419"/>
    <lineage>
        <taxon>Eukaryota</taxon>
        <taxon>Fungi</taxon>
        <taxon>Fungi incertae sedis</taxon>
        <taxon>Chytridiomycota</taxon>
        <taxon>Chytridiomycota incertae sedis</taxon>
        <taxon>Chytridiomycetes</taxon>
        <taxon>Rhizophydiales</taxon>
        <taxon>Rhizophydiales incertae sedis</taxon>
        <taxon>Polyrhizophydium</taxon>
    </lineage>
</organism>
<keyword evidence="7 8" id="KW-0539">Nucleus</keyword>
<proteinExistence type="inferred from homology"/>
<dbReference type="Gene3D" id="3.30.70.1220">
    <property type="entry name" value="TFB5-like"/>
    <property type="match status" value="1"/>
</dbReference>
<evidence type="ECO:0000313" key="9">
    <source>
        <dbReference type="EMBL" id="KAL2916163.1"/>
    </source>
</evidence>
<evidence type="ECO:0000313" key="10">
    <source>
        <dbReference type="Proteomes" id="UP001527925"/>
    </source>
</evidence>
<dbReference type="SUPFAM" id="SSF142897">
    <property type="entry name" value="TFB5-like"/>
    <property type="match status" value="1"/>
</dbReference>
<evidence type="ECO:0000256" key="5">
    <source>
        <dbReference type="ARBA" id="ARBA00023163"/>
    </source>
</evidence>
<dbReference type="Pfam" id="PF06331">
    <property type="entry name" value="Tfb5"/>
    <property type="match status" value="1"/>
</dbReference>
<keyword evidence="3 8" id="KW-0227">DNA damage</keyword>
<sequence>MVRAVKGVMVECDPAVKQIIKDLDTQHHFIIEDLDETHLFIDASKIEMVQERLEEILEED</sequence>
<keyword evidence="4 8" id="KW-0805">Transcription regulation</keyword>
<comment type="subunit">
    <text evidence="8">Component of the 7-subunit TFIIH core complex.</text>
</comment>
<dbReference type="InterPro" id="IPR035935">
    <property type="entry name" value="TFB5-like_sf"/>
</dbReference>
<keyword evidence="10" id="KW-1185">Reference proteome</keyword>
<evidence type="ECO:0000256" key="1">
    <source>
        <dbReference type="ARBA" id="ARBA00004123"/>
    </source>
</evidence>
<comment type="function">
    <text evidence="8">In NER, TFIIH acts by opening DNA around the lesion to allow the excision of the damaged oligonucleotide and its replacement by a new DNA fragment. In transcription, TFIIH has an essential role in transcription initiation. When the pre-initiation complex (PIC) has been established, TFIIH is required for promoter opening and promoter escape.</text>
</comment>
<evidence type="ECO:0000256" key="7">
    <source>
        <dbReference type="ARBA" id="ARBA00023242"/>
    </source>
</evidence>
<evidence type="ECO:0000256" key="4">
    <source>
        <dbReference type="ARBA" id="ARBA00023015"/>
    </source>
</evidence>
<comment type="caution">
    <text evidence="9">The sequence shown here is derived from an EMBL/GenBank/DDBJ whole genome shotgun (WGS) entry which is preliminary data.</text>
</comment>
<evidence type="ECO:0000256" key="6">
    <source>
        <dbReference type="ARBA" id="ARBA00023204"/>
    </source>
</evidence>
<gene>
    <name evidence="9" type="ORF">HK105_204254</name>
</gene>
<dbReference type="EMBL" id="JADGIZ020000018">
    <property type="protein sequence ID" value="KAL2916163.1"/>
    <property type="molecule type" value="Genomic_DNA"/>
</dbReference>
<dbReference type="InterPro" id="IPR009400">
    <property type="entry name" value="TFIIH_TTDA/Tfb5"/>
</dbReference>
<dbReference type="PANTHER" id="PTHR28580:SF1">
    <property type="entry name" value="GENERAL TRANSCRIPTION FACTOR IIH SUBUNIT 5"/>
    <property type="match status" value="1"/>
</dbReference>
<name>A0ABR4N9H1_9FUNG</name>
<protein>
    <recommendedName>
        <fullName evidence="8">General transcription and DNA repair factor IIH subunit TFB5</fullName>
    </recommendedName>
</protein>
<evidence type="ECO:0000256" key="3">
    <source>
        <dbReference type="ARBA" id="ARBA00022763"/>
    </source>
</evidence>
<evidence type="ECO:0000256" key="8">
    <source>
        <dbReference type="RuleBase" id="RU368032"/>
    </source>
</evidence>
<comment type="similarity">
    <text evidence="2 8">Belongs to the TFB5 family.</text>
</comment>
<comment type="subcellular location">
    <subcellularLocation>
        <location evidence="1 8">Nucleus</location>
    </subcellularLocation>
</comment>
<keyword evidence="5 8" id="KW-0804">Transcription</keyword>
<reference evidence="9 10" key="1">
    <citation type="submission" date="2023-09" db="EMBL/GenBank/DDBJ databases">
        <title>Pangenome analysis of Batrachochytrium dendrobatidis and related Chytrids.</title>
        <authorList>
            <person name="Yacoub M.N."/>
            <person name="Stajich J.E."/>
            <person name="James T.Y."/>
        </authorList>
    </citation>
    <scope>NUCLEOTIDE SEQUENCE [LARGE SCALE GENOMIC DNA]</scope>
    <source>
        <strain evidence="9 10">JEL0888</strain>
    </source>
</reference>
<evidence type="ECO:0000256" key="2">
    <source>
        <dbReference type="ARBA" id="ARBA00007470"/>
    </source>
</evidence>
<dbReference type="SMART" id="SM01395">
    <property type="entry name" value="Tbf5"/>
    <property type="match status" value="1"/>
</dbReference>
<dbReference type="Proteomes" id="UP001527925">
    <property type="component" value="Unassembled WGS sequence"/>
</dbReference>
<accession>A0ABR4N9H1</accession>